<dbReference type="PANTHER" id="PTHR11133:SF22">
    <property type="entry name" value="ALPHA-AMINOADIPIC SEMIALDEHYDE SYNTHASE, MITOCHONDRIAL"/>
    <property type="match status" value="1"/>
</dbReference>
<feature type="domain" description="Saccharopine dehydrogenase-like C-terminal" evidence="3">
    <location>
        <begin position="120"/>
        <end position="368"/>
    </location>
</feature>
<evidence type="ECO:0000313" key="4">
    <source>
        <dbReference type="EMBL" id="MEK9499418.1"/>
    </source>
</evidence>
<organism evidence="4 5">
    <name type="scientific">Gaopeijia maritima</name>
    <dbReference type="NCBI Taxonomy" id="3119007"/>
    <lineage>
        <taxon>Bacteria</taxon>
        <taxon>Pseudomonadati</taxon>
        <taxon>Gemmatimonadota</taxon>
        <taxon>Longimicrobiia</taxon>
        <taxon>Gaopeijiales</taxon>
        <taxon>Gaopeijiaceae</taxon>
        <taxon>Gaopeijia</taxon>
    </lineage>
</organism>
<dbReference type="SUPFAM" id="SSF55347">
    <property type="entry name" value="Glyceraldehyde-3-phosphate dehydrogenase-like, C-terminal domain"/>
    <property type="match status" value="1"/>
</dbReference>
<reference evidence="4 5" key="1">
    <citation type="submission" date="2024-02" db="EMBL/GenBank/DDBJ databases">
        <title>A novel Gemmatimonadota bacterium.</title>
        <authorList>
            <person name="Du Z.-J."/>
            <person name="Ye Y.-Q."/>
        </authorList>
    </citation>
    <scope>NUCLEOTIDE SEQUENCE [LARGE SCALE GENOMIC DNA]</scope>
    <source>
        <strain evidence="4 5">DH-20</strain>
    </source>
</reference>
<dbReference type="PANTHER" id="PTHR11133">
    <property type="entry name" value="SACCHAROPINE DEHYDROGENASE"/>
    <property type="match status" value="1"/>
</dbReference>
<evidence type="ECO:0000313" key="5">
    <source>
        <dbReference type="Proteomes" id="UP001484239"/>
    </source>
</evidence>
<keyword evidence="5" id="KW-1185">Reference proteome</keyword>
<dbReference type="InterPro" id="IPR051168">
    <property type="entry name" value="AASS"/>
</dbReference>
<evidence type="ECO:0000256" key="1">
    <source>
        <dbReference type="ARBA" id="ARBA00023002"/>
    </source>
</evidence>
<gene>
    <name evidence="4" type="ORF">WI372_00310</name>
</gene>
<dbReference type="InterPro" id="IPR032095">
    <property type="entry name" value="Sacchrp_dh-like_C"/>
</dbReference>
<dbReference type="InterPro" id="IPR036291">
    <property type="entry name" value="NAD(P)-bd_dom_sf"/>
</dbReference>
<evidence type="ECO:0000259" key="2">
    <source>
        <dbReference type="Pfam" id="PF03435"/>
    </source>
</evidence>
<protein>
    <submittedName>
        <fullName evidence="4">Saccharopine dehydrogenase C-terminal domain-containing protein</fullName>
    </submittedName>
</protein>
<dbReference type="Gene3D" id="3.30.360.10">
    <property type="entry name" value="Dihydrodipicolinate Reductase, domain 2"/>
    <property type="match status" value="1"/>
</dbReference>
<dbReference type="InterPro" id="IPR005097">
    <property type="entry name" value="Sacchrp_dh_NADP-bd"/>
</dbReference>
<accession>A0ABU9E5N2</accession>
<dbReference type="RefSeq" id="WP_405276096.1">
    <property type="nucleotide sequence ID" value="NZ_CP144380.1"/>
</dbReference>
<comment type="caution">
    <text evidence="4">The sequence shown here is derived from an EMBL/GenBank/DDBJ whole genome shotgun (WGS) entry which is preliminary data.</text>
</comment>
<sequence length="378" mass="41445">MNIVVLGAGRVGGAIVRDLSEEPDFSVKVVDLDPQTEVRLRELGVDFELHDLSRASGVRAAVKDADLVVGCVPGFMGYSTVEAALGAGKPVVDISFFEEDAFGLDELAREQGVPCLVDCGVAPGLSNLILGHMEATLDETHAFRALIGGLPVERDWPWEYKAPFSPRDVIQEYVRPARMRRNGEDVTLPALSEVELVHFPGLGTLEAFNTDGLRTLLETSSTPELIEKTMRYPGHADRMRVLREAGFFSDDSILVASGTVRPRDVTESLLFDAWQFAEGEPDLTVGRFTIEGIENGAKVLHTYDLLDYYNPDTETSSMARTTGYTCAAMARLVATGRWTEPGVAPAETVGRQQDCFDFVLEHLAERGVHLFHRVESAD</sequence>
<evidence type="ECO:0000259" key="3">
    <source>
        <dbReference type="Pfam" id="PF16653"/>
    </source>
</evidence>
<keyword evidence="1" id="KW-0560">Oxidoreductase</keyword>
<name>A0ABU9E5N2_9BACT</name>
<dbReference type="Proteomes" id="UP001484239">
    <property type="component" value="Unassembled WGS sequence"/>
</dbReference>
<dbReference type="Pfam" id="PF03435">
    <property type="entry name" value="Sacchrp_dh_NADP"/>
    <property type="match status" value="1"/>
</dbReference>
<proteinExistence type="predicted"/>
<dbReference type="Gene3D" id="3.40.50.720">
    <property type="entry name" value="NAD(P)-binding Rossmann-like Domain"/>
    <property type="match status" value="1"/>
</dbReference>
<dbReference type="EMBL" id="JBBHLI010000001">
    <property type="protein sequence ID" value="MEK9499418.1"/>
    <property type="molecule type" value="Genomic_DNA"/>
</dbReference>
<dbReference type="Pfam" id="PF16653">
    <property type="entry name" value="Sacchrp_dh_C"/>
    <property type="match status" value="1"/>
</dbReference>
<dbReference type="SUPFAM" id="SSF51735">
    <property type="entry name" value="NAD(P)-binding Rossmann-fold domains"/>
    <property type="match status" value="1"/>
</dbReference>
<feature type="domain" description="Saccharopine dehydrogenase NADP binding" evidence="2">
    <location>
        <begin position="3"/>
        <end position="115"/>
    </location>
</feature>